<evidence type="ECO:0000313" key="1">
    <source>
        <dbReference type="EMBL" id="MPN48410.1"/>
    </source>
</evidence>
<sequence>MELLEEAKQEGVTTPFHVYARYQVYQTPKVKFYQIPDKILMHLGLNENSDRYNNEEDE</sequence>
<dbReference type="AlphaFoldDB" id="A0A645IBA4"/>
<proteinExistence type="predicted"/>
<name>A0A645IBA4_9ZZZZ</name>
<accession>A0A645IBA4</accession>
<gene>
    <name evidence="1" type="ORF">SDC9_196017</name>
</gene>
<organism evidence="1">
    <name type="scientific">bioreactor metagenome</name>
    <dbReference type="NCBI Taxonomy" id="1076179"/>
    <lineage>
        <taxon>unclassified sequences</taxon>
        <taxon>metagenomes</taxon>
        <taxon>ecological metagenomes</taxon>
    </lineage>
</organism>
<comment type="caution">
    <text evidence="1">The sequence shown here is derived from an EMBL/GenBank/DDBJ whole genome shotgun (WGS) entry which is preliminary data.</text>
</comment>
<dbReference type="EMBL" id="VSSQ01110716">
    <property type="protein sequence ID" value="MPN48410.1"/>
    <property type="molecule type" value="Genomic_DNA"/>
</dbReference>
<protein>
    <submittedName>
        <fullName evidence="1">Uncharacterized protein</fullName>
    </submittedName>
</protein>
<reference evidence="1" key="1">
    <citation type="submission" date="2019-08" db="EMBL/GenBank/DDBJ databases">
        <authorList>
            <person name="Kucharzyk K."/>
            <person name="Murdoch R.W."/>
            <person name="Higgins S."/>
            <person name="Loffler F."/>
        </authorList>
    </citation>
    <scope>NUCLEOTIDE SEQUENCE</scope>
</reference>